<feature type="region of interest" description="Disordered" evidence="7">
    <location>
        <begin position="211"/>
        <end position="284"/>
    </location>
</feature>
<accession>A0A3N4KYM2</accession>
<dbReference type="Proteomes" id="UP000277580">
    <property type="component" value="Unassembled WGS sequence"/>
</dbReference>
<dbReference type="PANTHER" id="PTHR45803">
    <property type="entry name" value="SOX100B"/>
    <property type="match status" value="1"/>
</dbReference>
<sequence>MTSSAMNDDYGLVDSGYHDLTDGYFRDQFSPAGGEYINPQNPDQIVSPVIHTPQTRTRSMGIDISRVTNHKSSITTKSGVNGEPMKVARVCRVARKRKGTGEKADKPKLPKLTKSLSELTRDYHDLPIRNMECWVHRSAEVRRQEVEKRGGYVTRPMNSFMLYRSAFAERTKLWCLQNNHQVVSSVSGESWPLEPAAIRDKYNELAKIERSNHQAAHPGYKFSPSKAQNSKKRKDSKSADDIGASDNEPYADEDDYATTVGGSRARKNPRGGKKNQKVLGQAQGVGNPINGYMGLCYDHMEGGAQRSSFTHNNPGKTPPMCMGSTDMSGQYYQTTVRANSTTPISHPMHPAIIEDVTIRKTQAPMGVMNQNRVYQMDSVDGYSLQSVFQNLHDNSKVDPALLGDESVRVSPYNNCRLQNIGEDDMLSSEFIDEGNYEPSQFDIDRLFAAATGSQIPDMHFPDGGVPSEPISNLDGSGMNPGFDVRKLPGYDQSMQGFLDNQDPWSVTGEIGHDEDQFRYDEWLQ</sequence>
<dbReference type="GO" id="GO:0000978">
    <property type="term" value="F:RNA polymerase II cis-regulatory region sequence-specific DNA binding"/>
    <property type="evidence" value="ECO:0007669"/>
    <property type="project" value="TreeGrafter"/>
</dbReference>
<dbReference type="InterPro" id="IPR050917">
    <property type="entry name" value="SOX_TF"/>
</dbReference>
<evidence type="ECO:0000313" key="10">
    <source>
        <dbReference type="Proteomes" id="UP000277580"/>
    </source>
</evidence>
<comment type="subcellular location">
    <subcellularLocation>
        <location evidence="1">Nucleus</location>
    </subcellularLocation>
</comment>
<dbReference type="InterPro" id="IPR036910">
    <property type="entry name" value="HMG_box_dom_sf"/>
</dbReference>
<dbReference type="PROSITE" id="PS50118">
    <property type="entry name" value="HMG_BOX_2"/>
    <property type="match status" value="1"/>
</dbReference>
<evidence type="ECO:0000259" key="8">
    <source>
        <dbReference type="PROSITE" id="PS50118"/>
    </source>
</evidence>
<feature type="compositionally biased region" description="Basic residues" evidence="7">
    <location>
        <begin position="264"/>
        <end position="276"/>
    </location>
</feature>
<keyword evidence="2" id="KW-0805">Transcription regulation</keyword>
<keyword evidence="3 6" id="KW-0238">DNA-binding</keyword>
<evidence type="ECO:0000256" key="1">
    <source>
        <dbReference type="ARBA" id="ARBA00004123"/>
    </source>
</evidence>
<dbReference type="EMBL" id="ML119140">
    <property type="protein sequence ID" value="RPB10855.1"/>
    <property type="molecule type" value="Genomic_DNA"/>
</dbReference>
<reference evidence="9 10" key="1">
    <citation type="journal article" date="2018" name="Nat. Ecol. Evol.">
        <title>Pezizomycetes genomes reveal the molecular basis of ectomycorrhizal truffle lifestyle.</title>
        <authorList>
            <person name="Murat C."/>
            <person name="Payen T."/>
            <person name="Noel B."/>
            <person name="Kuo A."/>
            <person name="Morin E."/>
            <person name="Chen J."/>
            <person name="Kohler A."/>
            <person name="Krizsan K."/>
            <person name="Balestrini R."/>
            <person name="Da Silva C."/>
            <person name="Montanini B."/>
            <person name="Hainaut M."/>
            <person name="Levati E."/>
            <person name="Barry K.W."/>
            <person name="Belfiori B."/>
            <person name="Cichocki N."/>
            <person name="Clum A."/>
            <person name="Dockter R.B."/>
            <person name="Fauchery L."/>
            <person name="Guy J."/>
            <person name="Iotti M."/>
            <person name="Le Tacon F."/>
            <person name="Lindquist E.A."/>
            <person name="Lipzen A."/>
            <person name="Malagnac F."/>
            <person name="Mello A."/>
            <person name="Molinier V."/>
            <person name="Miyauchi S."/>
            <person name="Poulain J."/>
            <person name="Riccioni C."/>
            <person name="Rubini A."/>
            <person name="Sitrit Y."/>
            <person name="Splivallo R."/>
            <person name="Traeger S."/>
            <person name="Wang M."/>
            <person name="Zifcakova L."/>
            <person name="Wipf D."/>
            <person name="Zambonelli A."/>
            <person name="Paolocci F."/>
            <person name="Nowrousian M."/>
            <person name="Ottonello S."/>
            <person name="Baldrian P."/>
            <person name="Spatafora J.W."/>
            <person name="Henrissat B."/>
            <person name="Nagy L.G."/>
            <person name="Aury J.M."/>
            <person name="Wincker P."/>
            <person name="Grigoriev I.V."/>
            <person name="Bonfante P."/>
            <person name="Martin F.M."/>
        </authorList>
    </citation>
    <scope>NUCLEOTIDE SEQUENCE [LARGE SCALE GENOMIC DNA]</scope>
    <source>
        <strain evidence="9 10">CCBAS932</strain>
    </source>
</reference>
<name>A0A3N4KYM2_9PEZI</name>
<dbReference type="OrthoDB" id="2307332at2759"/>
<protein>
    <recommendedName>
        <fullName evidence="8">HMG box domain-containing protein</fullName>
    </recommendedName>
</protein>
<feature type="DNA-binding region" description="HMG box" evidence="6">
    <location>
        <begin position="153"/>
        <end position="221"/>
    </location>
</feature>
<proteinExistence type="predicted"/>
<evidence type="ECO:0000256" key="5">
    <source>
        <dbReference type="ARBA" id="ARBA00023242"/>
    </source>
</evidence>
<evidence type="ECO:0000256" key="4">
    <source>
        <dbReference type="ARBA" id="ARBA00023163"/>
    </source>
</evidence>
<keyword evidence="4" id="KW-0804">Transcription</keyword>
<dbReference type="GO" id="GO:0005634">
    <property type="term" value="C:nucleus"/>
    <property type="evidence" value="ECO:0007669"/>
    <property type="project" value="UniProtKB-SubCell"/>
</dbReference>
<dbReference type="SUPFAM" id="SSF47095">
    <property type="entry name" value="HMG-box"/>
    <property type="match status" value="1"/>
</dbReference>
<evidence type="ECO:0000256" key="6">
    <source>
        <dbReference type="PROSITE-ProRule" id="PRU00267"/>
    </source>
</evidence>
<dbReference type="Gene3D" id="1.10.30.10">
    <property type="entry name" value="High mobility group box domain"/>
    <property type="match status" value="1"/>
</dbReference>
<evidence type="ECO:0000256" key="3">
    <source>
        <dbReference type="ARBA" id="ARBA00023125"/>
    </source>
</evidence>
<evidence type="ECO:0000256" key="2">
    <source>
        <dbReference type="ARBA" id="ARBA00023015"/>
    </source>
</evidence>
<dbReference type="AlphaFoldDB" id="A0A3N4KYM2"/>
<dbReference type="InParanoid" id="A0A3N4KYM2"/>
<dbReference type="SMART" id="SM00398">
    <property type="entry name" value="HMG"/>
    <property type="match status" value="1"/>
</dbReference>
<dbReference type="STRING" id="1392247.A0A3N4KYM2"/>
<dbReference type="InterPro" id="IPR009071">
    <property type="entry name" value="HMG_box_dom"/>
</dbReference>
<dbReference type="PANTHER" id="PTHR45803:SF5">
    <property type="entry name" value="SOX100B"/>
    <property type="match status" value="1"/>
</dbReference>
<evidence type="ECO:0000313" key="9">
    <source>
        <dbReference type="EMBL" id="RPB10855.1"/>
    </source>
</evidence>
<keyword evidence="5 6" id="KW-0539">Nucleus</keyword>
<gene>
    <name evidence="9" type="ORF">P167DRAFT_566394</name>
</gene>
<dbReference type="Pfam" id="PF00505">
    <property type="entry name" value="HMG_box"/>
    <property type="match status" value="1"/>
</dbReference>
<feature type="domain" description="HMG box" evidence="8">
    <location>
        <begin position="153"/>
        <end position="221"/>
    </location>
</feature>
<organism evidence="9 10">
    <name type="scientific">Morchella conica CCBAS932</name>
    <dbReference type="NCBI Taxonomy" id="1392247"/>
    <lineage>
        <taxon>Eukaryota</taxon>
        <taxon>Fungi</taxon>
        <taxon>Dikarya</taxon>
        <taxon>Ascomycota</taxon>
        <taxon>Pezizomycotina</taxon>
        <taxon>Pezizomycetes</taxon>
        <taxon>Pezizales</taxon>
        <taxon>Morchellaceae</taxon>
        <taxon>Morchella</taxon>
    </lineage>
</organism>
<dbReference type="GO" id="GO:0000981">
    <property type="term" value="F:DNA-binding transcription factor activity, RNA polymerase II-specific"/>
    <property type="evidence" value="ECO:0007669"/>
    <property type="project" value="TreeGrafter"/>
</dbReference>
<keyword evidence="10" id="KW-1185">Reference proteome</keyword>
<evidence type="ECO:0000256" key="7">
    <source>
        <dbReference type="SAM" id="MobiDB-lite"/>
    </source>
</evidence>
<dbReference type="CDD" id="cd01389">
    <property type="entry name" value="HMG-box_ROX1-like"/>
    <property type="match status" value="1"/>
</dbReference>